<name>A0A645EGI1_9ZZZZ</name>
<gene>
    <name evidence="2" type="ORF">SDC9_147058</name>
</gene>
<dbReference type="EMBL" id="VSSQ01045930">
    <property type="protein sequence ID" value="MPM99863.1"/>
    <property type="molecule type" value="Genomic_DNA"/>
</dbReference>
<evidence type="ECO:0000256" key="1">
    <source>
        <dbReference type="SAM" id="MobiDB-lite"/>
    </source>
</evidence>
<accession>A0A645EGI1</accession>
<reference evidence="2" key="1">
    <citation type="submission" date="2019-08" db="EMBL/GenBank/DDBJ databases">
        <authorList>
            <person name="Kucharzyk K."/>
            <person name="Murdoch R.W."/>
            <person name="Higgins S."/>
            <person name="Loffler F."/>
        </authorList>
    </citation>
    <scope>NUCLEOTIDE SEQUENCE</scope>
</reference>
<organism evidence="2">
    <name type="scientific">bioreactor metagenome</name>
    <dbReference type="NCBI Taxonomy" id="1076179"/>
    <lineage>
        <taxon>unclassified sequences</taxon>
        <taxon>metagenomes</taxon>
        <taxon>ecological metagenomes</taxon>
    </lineage>
</organism>
<evidence type="ECO:0000313" key="2">
    <source>
        <dbReference type="EMBL" id="MPM99863.1"/>
    </source>
</evidence>
<feature type="compositionally biased region" description="Basic and acidic residues" evidence="1">
    <location>
        <begin position="11"/>
        <end position="26"/>
    </location>
</feature>
<sequence>MATRNLAFDSKAPHPEISRPGNRPRDDTIFFCHPERAKRPRDLLLILKDLKLRSFPSGDAPRSRCSGRQPNRGRYHYYVILRSGATKNLTLVFKILNPGPSSPGMLRDRVAQDDKNQVLRVAQDDKNQVLRVAQDDNQTEVPPLRGCSVILSFRTGYLNVLWP</sequence>
<protein>
    <submittedName>
        <fullName evidence="2">Uncharacterized protein</fullName>
    </submittedName>
</protein>
<comment type="caution">
    <text evidence="2">The sequence shown here is derived from an EMBL/GenBank/DDBJ whole genome shotgun (WGS) entry which is preliminary data.</text>
</comment>
<dbReference type="AlphaFoldDB" id="A0A645EGI1"/>
<proteinExistence type="predicted"/>
<feature type="region of interest" description="Disordered" evidence="1">
    <location>
        <begin position="1"/>
        <end position="26"/>
    </location>
</feature>